<gene>
    <name evidence="3" type="ORF">C7437_1011035</name>
</gene>
<dbReference type="Gene3D" id="6.10.140.2160">
    <property type="match status" value="1"/>
</dbReference>
<sequence>MPLIERKLNPKQQAFADHYIEIGSAEEAALKAGYSKAYARGKAYTLLANVGIKKYIENRMEELKSERVANQQEILEYLTSIMRGQQQEEVLRGIGEGAQTVDDIDVSAKDRIKAAEMLGKRYAMWTEKQQVEVTGAVQFIDDISGEVNDS</sequence>
<organism evidence="3 4">
    <name type="scientific">Psychrobacillus insolitus</name>
    <dbReference type="NCBI Taxonomy" id="1461"/>
    <lineage>
        <taxon>Bacteria</taxon>
        <taxon>Bacillati</taxon>
        <taxon>Bacillota</taxon>
        <taxon>Bacilli</taxon>
        <taxon>Bacillales</taxon>
        <taxon>Bacillaceae</taxon>
        <taxon>Psychrobacillus</taxon>
    </lineage>
</organism>
<evidence type="ECO:0000313" key="3">
    <source>
        <dbReference type="EMBL" id="PZX07913.1"/>
    </source>
</evidence>
<dbReference type="Proteomes" id="UP000248646">
    <property type="component" value="Unassembled WGS sequence"/>
</dbReference>
<accession>A0A2W7N795</accession>
<evidence type="ECO:0000256" key="1">
    <source>
        <dbReference type="ARBA" id="ARBA00022612"/>
    </source>
</evidence>
<dbReference type="PANTHER" id="PTHR41328">
    <property type="entry name" value="TERMINASE SMALL SUBUNIT-RELATED"/>
    <property type="match status" value="1"/>
</dbReference>
<dbReference type="Gene3D" id="1.10.10.1400">
    <property type="entry name" value="Terminase, small subunit, N-terminal DNA-binding domain, HTH motif"/>
    <property type="match status" value="1"/>
</dbReference>
<comment type="caution">
    <text evidence="3">The sequence shown here is derived from an EMBL/GenBank/DDBJ whole genome shotgun (WGS) entry which is preliminary data.</text>
</comment>
<dbReference type="EMBL" id="QKZI01000001">
    <property type="protein sequence ID" value="PZX07913.1"/>
    <property type="molecule type" value="Genomic_DNA"/>
</dbReference>
<dbReference type="AlphaFoldDB" id="A0A2W7N795"/>
<dbReference type="InterPro" id="IPR052404">
    <property type="entry name" value="SPP1-like_terminase"/>
</dbReference>
<dbReference type="PANTHER" id="PTHR41328:SF2">
    <property type="entry name" value="TERMINASE SMALL SUBUNIT"/>
    <property type="match status" value="1"/>
</dbReference>
<keyword evidence="4" id="KW-1185">Reference proteome</keyword>
<dbReference type="InterPro" id="IPR005335">
    <property type="entry name" value="Terminase_ssu"/>
</dbReference>
<protein>
    <submittedName>
        <fullName evidence="3">Phage terminase small subunit</fullName>
    </submittedName>
</protein>
<dbReference type="OrthoDB" id="7358785at2"/>
<name>A0A2W7N795_9BACI</name>
<evidence type="ECO:0000256" key="2">
    <source>
        <dbReference type="ARBA" id="ARBA00023219"/>
    </source>
</evidence>
<keyword evidence="1" id="KW-1188">Viral release from host cell</keyword>
<dbReference type="InterPro" id="IPR038713">
    <property type="entry name" value="Terminase_Gp1_N_sf"/>
</dbReference>
<proteinExistence type="predicted"/>
<dbReference type="Pfam" id="PF03592">
    <property type="entry name" value="Terminase_2"/>
    <property type="match status" value="1"/>
</dbReference>
<reference evidence="3 4" key="1">
    <citation type="submission" date="2018-06" db="EMBL/GenBank/DDBJ databases">
        <title>Genomic Encyclopedia of Type Strains, Phase IV (KMG-IV): sequencing the most valuable type-strain genomes for metagenomic binning, comparative biology and taxonomic classification.</title>
        <authorList>
            <person name="Goeker M."/>
        </authorList>
    </citation>
    <scope>NUCLEOTIDE SEQUENCE [LARGE SCALE GENOMIC DNA]</scope>
    <source>
        <strain evidence="3 4">DSM 5</strain>
    </source>
</reference>
<dbReference type="GO" id="GO:0051276">
    <property type="term" value="P:chromosome organization"/>
    <property type="evidence" value="ECO:0007669"/>
    <property type="project" value="InterPro"/>
</dbReference>
<evidence type="ECO:0000313" key="4">
    <source>
        <dbReference type="Proteomes" id="UP000248646"/>
    </source>
</evidence>
<keyword evidence="2" id="KW-0231">Viral genome packaging</keyword>